<keyword evidence="3" id="KW-1185">Reference proteome</keyword>
<comment type="caution">
    <text evidence="2">The sequence shown here is derived from an EMBL/GenBank/DDBJ whole genome shotgun (WGS) entry which is preliminary data.</text>
</comment>
<dbReference type="AlphaFoldDB" id="A0A1X2H0J1"/>
<feature type="compositionally biased region" description="Basic residues" evidence="1">
    <location>
        <begin position="1"/>
        <end position="10"/>
    </location>
</feature>
<gene>
    <name evidence="2" type="ORF">BCR43DRAFT_115964</name>
</gene>
<dbReference type="InParanoid" id="A0A1X2H0J1"/>
<protein>
    <submittedName>
        <fullName evidence="2">Uncharacterized protein</fullName>
    </submittedName>
</protein>
<sequence length="321" mass="35542">MPSHHFKRSRLSLVSSAQMRSDMREQDRGDTRGQKANRPRQPYARSYFSATTGAATQAYSKAQRSRNDCDSCTPKHLQSKVFYDEAPRVPSNCSSIRPASLEQETKNRLYGASFVQSVVKPQKKHDIVPETVSSRSQSLYYNCCSSSCSSSRSGSCGAACSVLCSGCERFMSPFQAGDDDIDAFALPDPQQEGYLSWMGRDLRFEHESTHYNPYGPAFRAPQQDPLVGIMGFYQTMQDALPRVHLSRTSSDAAPWVEDEYGQEENFWTILSSSSSGEGGGGEANDNLTLPSSTNSSVELGRTNLPAGAQPNFTGFWRQRQL</sequence>
<feature type="region of interest" description="Disordered" evidence="1">
    <location>
        <begin position="270"/>
        <end position="295"/>
    </location>
</feature>
<evidence type="ECO:0000313" key="3">
    <source>
        <dbReference type="Proteomes" id="UP000242180"/>
    </source>
</evidence>
<name>A0A1X2H0J1_SYNRA</name>
<reference evidence="2 3" key="1">
    <citation type="submission" date="2016-07" db="EMBL/GenBank/DDBJ databases">
        <title>Pervasive Adenine N6-methylation of Active Genes in Fungi.</title>
        <authorList>
            <consortium name="DOE Joint Genome Institute"/>
            <person name="Mondo S.J."/>
            <person name="Dannebaum R.O."/>
            <person name="Kuo R.C."/>
            <person name="Labutti K."/>
            <person name="Haridas S."/>
            <person name="Kuo A."/>
            <person name="Salamov A."/>
            <person name="Ahrendt S.R."/>
            <person name="Lipzen A."/>
            <person name="Sullivan W."/>
            <person name="Andreopoulos W.B."/>
            <person name="Clum A."/>
            <person name="Lindquist E."/>
            <person name="Daum C."/>
            <person name="Ramamoorthy G.K."/>
            <person name="Gryganskyi A."/>
            <person name="Culley D."/>
            <person name="Magnuson J.K."/>
            <person name="James T.Y."/>
            <person name="O'Malley M.A."/>
            <person name="Stajich J.E."/>
            <person name="Spatafora J.W."/>
            <person name="Visel A."/>
            <person name="Grigoriev I.V."/>
        </authorList>
    </citation>
    <scope>NUCLEOTIDE SEQUENCE [LARGE SCALE GENOMIC DNA]</scope>
    <source>
        <strain evidence="2 3">NRRL 2496</strain>
    </source>
</reference>
<accession>A0A1X2H0J1</accession>
<feature type="compositionally biased region" description="Polar residues" evidence="1">
    <location>
        <begin position="285"/>
        <end position="295"/>
    </location>
</feature>
<dbReference type="EMBL" id="MCGN01000012">
    <property type="protein sequence ID" value="ORY90580.1"/>
    <property type="molecule type" value="Genomic_DNA"/>
</dbReference>
<evidence type="ECO:0000256" key="1">
    <source>
        <dbReference type="SAM" id="MobiDB-lite"/>
    </source>
</evidence>
<dbReference type="Proteomes" id="UP000242180">
    <property type="component" value="Unassembled WGS sequence"/>
</dbReference>
<feature type="compositionally biased region" description="Basic and acidic residues" evidence="1">
    <location>
        <begin position="21"/>
        <end position="33"/>
    </location>
</feature>
<proteinExistence type="predicted"/>
<feature type="region of interest" description="Disordered" evidence="1">
    <location>
        <begin position="1"/>
        <end position="43"/>
    </location>
</feature>
<organism evidence="2 3">
    <name type="scientific">Syncephalastrum racemosum</name>
    <name type="common">Filamentous fungus</name>
    <dbReference type="NCBI Taxonomy" id="13706"/>
    <lineage>
        <taxon>Eukaryota</taxon>
        <taxon>Fungi</taxon>
        <taxon>Fungi incertae sedis</taxon>
        <taxon>Mucoromycota</taxon>
        <taxon>Mucoromycotina</taxon>
        <taxon>Mucoromycetes</taxon>
        <taxon>Mucorales</taxon>
        <taxon>Syncephalastraceae</taxon>
        <taxon>Syncephalastrum</taxon>
    </lineage>
</organism>
<evidence type="ECO:0000313" key="2">
    <source>
        <dbReference type="EMBL" id="ORY90580.1"/>
    </source>
</evidence>